<gene>
    <name evidence="2" type="ORF">IFR04_008430</name>
</gene>
<dbReference type="InterPro" id="IPR045518">
    <property type="entry name" value="2EXR"/>
</dbReference>
<dbReference type="PANTHER" id="PTHR35910">
    <property type="entry name" value="2EXR DOMAIN-CONTAINING PROTEIN"/>
    <property type="match status" value="1"/>
</dbReference>
<dbReference type="OrthoDB" id="3513892at2759"/>
<reference evidence="2" key="1">
    <citation type="submission" date="2021-02" db="EMBL/GenBank/DDBJ databases">
        <title>Genome sequence Cadophora malorum strain M34.</title>
        <authorList>
            <person name="Stefanovic E."/>
            <person name="Vu D."/>
            <person name="Scully C."/>
            <person name="Dijksterhuis J."/>
            <person name="Roader J."/>
            <person name="Houbraken J."/>
        </authorList>
    </citation>
    <scope>NUCLEOTIDE SEQUENCE</scope>
    <source>
        <strain evidence="2">M34</strain>
    </source>
</reference>
<dbReference type="Pfam" id="PF20150">
    <property type="entry name" value="2EXR"/>
    <property type="match status" value="1"/>
</dbReference>
<evidence type="ECO:0000259" key="1">
    <source>
        <dbReference type="Pfam" id="PF20150"/>
    </source>
</evidence>
<feature type="domain" description="2EXR" evidence="1">
    <location>
        <begin position="18"/>
        <end position="98"/>
    </location>
</feature>
<sequence length="259" mass="29475">MESAPAPASVLASALLTFAPFQKLPVELRLKIWSLTVEKRIVHIEWSRPRRQCLSPDVPAILQVSREARAEGLKVYKAAFSTSKSSTPVYINFDHDTIYFRWKTFGRRPSKHALTLRDDCRRIKFLMIDACVRLNDGLALINFESLKELQISGCTEEVPDSIGNAAVFQRAFKPWVKSILPGKKDCTVPRLKCLDQGETCWDHWWFGAWNERCIGRINGSTSTGSEYWQPMFTVINDLAHGCLQERESYGRSHGGRTIV</sequence>
<protein>
    <recommendedName>
        <fullName evidence="1">2EXR domain-containing protein</fullName>
    </recommendedName>
</protein>
<keyword evidence="3" id="KW-1185">Reference proteome</keyword>
<proteinExistence type="predicted"/>
<dbReference type="PANTHER" id="PTHR35910:SF1">
    <property type="entry name" value="2EXR DOMAIN-CONTAINING PROTEIN"/>
    <property type="match status" value="1"/>
</dbReference>
<dbReference type="Proteomes" id="UP000664132">
    <property type="component" value="Unassembled WGS sequence"/>
</dbReference>
<evidence type="ECO:0000313" key="3">
    <source>
        <dbReference type="Proteomes" id="UP000664132"/>
    </source>
</evidence>
<name>A0A8H7TFZ3_9HELO</name>
<accession>A0A8H7TFZ3</accession>
<dbReference type="EMBL" id="JAFJYH010000128">
    <property type="protein sequence ID" value="KAG4418445.1"/>
    <property type="molecule type" value="Genomic_DNA"/>
</dbReference>
<evidence type="ECO:0000313" key="2">
    <source>
        <dbReference type="EMBL" id="KAG4418445.1"/>
    </source>
</evidence>
<dbReference type="AlphaFoldDB" id="A0A8H7TFZ3"/>
<comment type="caution">
    <text evidence="2">The sequence shown here is derived from an EMBL/GenBank/DDBJ whole genome shotgun (WGS) entry which is preliminary data.</text>
</comment>
<organism evidence="2 3">
    <name type="scientific">Cadophora malorum</name>
    <dbReference type="NCBI Taxonomy" id="108018"/>
    <lineage>
        <taxon>Eukaryota</taxon>
        <taxon>Fungi</taxon>
        <taxon>Dikarya</taxon>
        <taxon>Ascomycota</taxon>
        <taxon>Pezizomycotina</taxon>
        <taxon>Leotiomycetes</taxon>
        <taxon>Helotiales</taxon>
        <taxon>Ploettnerulaceae</taxon>
        <taxon>Cadophora</taxon>
    </lineage>
</organism>